<name>A0ACC2VYL2_9TREE</name>
<accession>A0ACC2VYL2</accession>
<comment type="caution">
    <text evidence="1">The sequence shown here is derived from an EMBL/GenBank/DDBJ whole genome shotgun (WGS) entry which is preliminary data.</text>
</comment>
<organism evidence="1 2">
    <name type="scientific">Naganishia adeliensis</name>
    <dbReference type="NCBI Taxonomy" id="92952"/>
    <lineage>
        <taxon>Eukaryota</taxon>
        <taxon>Fungi</taxon>
        <taxon>Dikarya</taxon>
        <taxon>Basidiomycota</taxon>
        <taxon>Agaricomycotina</taxon>
        <taxon>Tremellomycetes</taxon>
        <taxon>Filobasidiales</taxon>
        <taxon>Filobasidiaceae</taxon>
        <taxon>Naganishia</taxon>
    </lineage>
</organism>
<protein>
    <submittedName>
        <fullName evidence="1">Uncharacterized protein</fullName>
    </submittedName>
</protein>
<evidence type="ECO:0000313" key="2">
    <source>
        <dbReference type="Proteomes" id="UP001230649"/>
    </source>
</evidence>
<dbReference type="EMBL" id="JASBWS010000054">
    <property type="protein sequence ID" value="KAJ9104293.1"/>
    <property type="molecule type" value="Genomic_DNA"/>
</dbReference>
<gene>
    <name evidence="1" type="ORF">QFC20_004575</name>
</gene>
<reference evidence="1" key="1">
    <citation type="submission" date="2023-04" db="EMBL/GenBank/DDBJ databases">
        <title>Draft Genome sequencing of Naganishia species isolated from polar environments using Oxford Nanopore Technology.</title>
        <authorList>
            <person name="Leo P."/>
            <person name="Venkateswaran K."/>
        </authorList>
    </citation>
    <scope>NUCLEOTIDE SEQUENCE</scope>
    <source>
        <strain evidence="1">MNA-CCFEE 5262</strain>
    </source>
</reference>
<evidence type="ECO:0000313" key="1">
    <source>
        <dbReference type="EMBL" id="KAJ9104293.1"/>
    </source>
</evidence>
<keyword evidence="2" id="KW-1185">Reference proteome</keyword>
<sequence length="270" mass="29983">MPTECDICHEKDQKYKCPVCQVPYCSVKCFKIHKVRCGETQSGPSTTSDTPRLDVPSSISTSKKKALEGITRSLDSLRYPPEPQDTSVFDDPLRAEEVKPLRRQDYVNLAKSQDLRRILALPRPGDPPYAHPTTHIRSILTALAGIKNLQQREQYLAKCLGLEEELHRVRTGGHQQQQGRAGVKGGKWGKKAAGSGPEFHLPVTSTETQSQQGNNQKQGKTSNAEDTGLYIGAQEQQSMRAFAEVVRGVLEGDETDTQARGAKRKMEWEA</sequence>
<dbReference type="Proteomes" id="UP001230649">
    <property type="component" value="Unassembled WGS sequence"/>
</dbReference>
<proteinExistence type="predicted"/>